<proteinExistence type="predicted"/>
<evidence type="ECO:0000313" key="2">
    <source>
        <dbReference type="EMBL" id="CAK5276959.1"/>
    </source>
</evidence>
<organism evidence="2 3">
    <name type="scientific">Mycena citricolor</name>
    <dbReference type="NCBI Taxonomy" id="2018698"/>
    <lineage>
        <taxon>Eukaryota</taxon>
        <taxon>Fungi</taxon>
        <taxon>Dikarya</taxon>
        <taxon>Basidiomycota</taxon>
        <taxon>Agaricomycotina</taxon>
        <taxon>Agaricomycetes</taxon>
        <taxon>Agaricomycetidae</taxon>
        <taxon>Agaricales</taxon>
        <taxon>Marasmiineae</taxon>
        <taxon>Mycenaceae</taxon>
        <taxon>Mycena</taxon>
    </lineage>
</organism>
<dbReference type="AlphaFoldDB" id="A0AAD2HHW5"/>
<dbReference type="EMBL" id="CAVNYO010000403">
    <property type="protein sequence ID" value="CAK5274882.1"/>
    <property type="molecule type" value="Genomic_DNA"/>
</dbReference>
<accession>A0AAD2HHW5</accession>
<sequence>MYMLIDSAKDGLIIFYIEIRRQVLFSRPAHHREAQTHHGLSGFFAEVY</sequence>
<keyword evidence="3" id="KW-1185">Reference proteome</keyword>
<name>A0AAD2HHW5_9AGAR</name>
<dbReference type="EMBL" id="CAVNYO010000414">
    <property type="protein sequence ID" value="CAK5276959.1"/>
    <property type="molecule type" value="Genomic_DNA"/>
</dbReference>
<comment type="caution">
    <text evidence="2">The sequence shown here is derived from an EMBL/GenBank/DDBJ whole genome shotgun (WGS) entry which is preliminary data.</text>
</comment>
<evidence type="ECO:0000313" key="1">
    <source>
        <dbReference type="EMBL" id="CAK5274882.1"/>
    </source>
</evidence>
<reference evidence="2" key="1">
    <citation type="submission" date="2023-11" db="EMBL/GenBank/DDBJ databases">
        <authorList>
            <person name="De Vega J J."/>
            <person name="De Vega J J."/>
        </authorList>
    </citation>
    <scope>NUCLEOTIDE SEQUENCE</scope>
</reference>
<gene>
    <name evidence="1" type="ORF">MYCIT1_LOCUS22261</name>
    <name evidence="2" type="ORF">MYCIT1_LOCUS25647</name>
</gene>
<evidence type="ECO:0000313" key="3">
    <source>
        <dbReference type="Proteomes" id="UP001295794"/>
    </source>
</evidence>
<protein>
    <submittedName>
        <fullName evidence="2">Uncharacterized protein</fullName>
    </submittedName>
</protein>
<dbReference type="Proteomes" id="UP001295794">
    <property type="component" value="Unassembled WGS sequence"/>
</dbReference>